<dbReference type="KEGG" id="serw:FY030_15890"/>
<dbReference type="GO" id="GO:0016491">
    <property type="term" value="F:oxidoreductase activity"/>
    <property type="evidence" value="ECO:0007669"/>
    <property type="project" value="TreeGrafter"/>
</dbReference>
<accession>A0A5J6VA83</accession>
<evidence type="ECO:0000313" key="1">
    <source>
        <dbReference type="EMBL" id="QFG69992.1"/>
    </source>
</evidence>
<dbReference type="InterPro" id="IPR004155">
    <property type="entry name" value="PBS_lyase_HEAT"/>
</dbReference>
<protein>
    <submittedName>
        <fullName evidence="1">HEAT repeat domain-containing protein</fullName>
    </submittedName>
</protein>
<dbReference type="PANTHER" id="PTHR12697:SF5">
    <property type="entry name" value="DEOXYHYPUSINE HYDROXYLASE"/>
    <property type="match status" value="1"/>
</dbReference>
<dbReference type="AlphaFoldDB" id="A0A5J6VA83"/>
<dbReference type="Proteomes" id="UP000326546">
    <property type="component" value="Chromosome"/>
</dbReference>
<proteinExistence type="predicted"/>
<dbReference type="Pfam" id="PF13646">
    <property type="entry name" value="HEAT_2"/>
    <property type="match status" value="3"/>
</dbReference>
<gene>
    <name evidence="1" type="ORF">FY030_15890</name>
</gene>
<dbReference type="EMBL" id="CP044427">
    <property type="protein sequence ID" value="QFG69992.1"/>
    <property type="molecule type" value="Genomic_DNA"/>
</dbReference>
<dbReference type="SUPFAM" id="SSF48371">
    <property type="entry name" value="ARM repeat"/>
    <property type="match status" value="2"/>
</dbReference>
<evidence type="ECO:0000313" key="2">
    <source>
        <dbReference type="Proteomes" id="UP000326546"/>
    </source>
</evidence>
<sequence>MDTRGTSKAETTLPTALAALVHPDKDVRQQAAVGLGERADPRLAPAIAQLLWRESDFFVRETLTWVLTRTPATATEAATAALADPDASVRLQALHVLSKIADPDSAAVVAAQLEDHDPGVVDKARWALARIGDPSVIPLLVDRLGQTDLAGRDAMTTTLAQFGAAAVPSLVSALGDEDPSVRAHAADVLCFIGAPGAVPAITALVGLLGDDHPDVRMSATLALRELVDHPSVRSALQHAAATHDDARVRAIASASI</sequence>
<dbReference type="PANTHER" id="PTHR12697">
    <property type="entry name" value="PBS LYASE HEAT-LIKE PROTEIN"/>
    <property type="match status" value="1"/>
</dbReference>
<dbReference type="Gene3D" id="1.25.10.10">
    <property type="entry name" value="Leucine-rich Repeat Variant"/>
    <property type="match status" value="2"/>
</dbReference>
<name>A0A5J6VA83_9MICO</name>
<dbReference type="RefSeq" id="WP_158062486.1">
    <property type="nucleotide sequence ID" value="NZ_CP044427.1"/>
</dbReference>
<reference evidence="1 2" key="1">
    <citation type="submission" date="2019-09" db="EMBL/GenBank/DDBJ databases">
        <title>Serinicoccus pratensis sp. nov., isolated from meadow soil.</title>
        <authorList>
            <person name="Zhang W."/>
        </authorList>
    </citation>
    <scope>NUCLEOTIDE SEQUENCE [LARGE SCALE GENOMIC DNA]</scope>
    <source>
        <strain evidence="1 2">W204</strain>
    </source>
</reference>
<organism evidence="1 2">
    <name type="scientific">Ornithinimicrobium pratense</name>
    <dbReference type="NCBI Taxonomy" id="2593973"/>
    <lineage>
        <taxon>Bacteria</taxon>
        <taxon>Bacillati</taxon>
        <taxon>Actinomycetota</taxon>
        <taxon>Actinomycetes</taxon>
        <taxon>Micrococcales</taxon>
        <taxon>Ornithinimicrobiaceae</taxon>
        <taxon>Ornithinimicrobium</taxon>
    </lineage>
</organism>
<dbReference type="OrthoDB" id="9134742at2"/>
<dbReference type="InterPro" id="IPR016024">
    <property type="entry name" value="ARM-type_fold"/>
</dbReference>
<keyword evidence="2" id="KW-1185">Reference proteome</keyword>
<dbReference type="SMART" id="SM00567">
    <property type="entry name" value="EZ_HEAT"/>
    <property type="match status" value="7"/>
</dbReference>
<dbReference type="InterPro" id="IPR011989">
    <property type="entry name" value="ARM-like"/>
</dbReference>